<proteinExistence type="predicted"/>
<evidence type="ECO:0000313" key="8">
    <source>
        <dbReference type="Proteomes" id="UP001589738"/>
    </source>
</evidence>
<evidence type="ECO:0000256" key="1">
    <source>
        <dbReference type="ARBA" id="ARBA00004651"/>
    </source>
</evidence>
<feature type="transmembrane region" description="Helical" evidence="6">
    <location>
        <begin position="20"/>
        <end position="46"/>
    </location>
</feature>
<dbReference type="EMBL" id="JBHLUU010000104">
    <property type="protein sequence ID" value="MFC0476470.1"/>
    <property type="molecule type" value="Genomic_DNA"/>
</dbReference>
<evidence type="ECO:0000256" key="4">
    <source>
        <dbReference type="ARBA" id="ARBA00022989"/>
    </source>
</evidence>
<keyword evidence="2" id="KW-1003">Cell membrane</keyword>
<dbReference type="InterPro" id="IPR010343">
    <property type="entry name" value="ArAE_1"/>
</dbReference>
<dbReference type="RefSeq" id="WP_160548995.1">
    <property type="nucleotide sequence ID" value="NZ_JBHLUU010000104.1"/>
</dbReference>
<dbReference type="Pfam" id="PF06081">
    <property type="entry name" value="ArAE_1"/>
    <property type="match status" value="1"/>
</dbReference>
<comment type="subcellular location">
    <subcellularLocation>
        <location evidence="1">Cell membrane</location>
        <topology evidence="1">Multi-pass membrane protein</topology>
    </subcellularLocation>
</comment>
<keyword evidence="5 6" id="KW-0472">Membrane</keyword>
<evidence type="ECO:0000256" key="2">
    <source>
        <dbReference type="ARBA" id="ARBA00022475"/>
    </source>
</evidence>
<reference evidence="7 8" key="1">
    <citation type="submission" date="2024-09" db="EMBL/GenBank/DDBJ databases">
        <authorList>
            <person name="Sun Q."/>
            <person name="Mori K."/>
        </authorList>
    </citation>
    <scope>NUCLEOTIDE SEQUENCE [LARGE SCALE GENOMIC DNA]</scope>
    <source>
        <strain evidence="7 8">CGMCC 1.9126</strain>
    </source>
</reference>
<evidence type="ECO:0000256" key="3">
    <source>
        <dbReference type="ARBA" id="ARBA00022692"/>
    </source>
</evidence>
<keyword evidence="4 6" id="KW-1133">Transmembrane helix</keyword>
<name>A0ABV6KU92_9BACI</name>
<dbReference type="Proteomes" id="UP001589738">
    <property type="component" value="Unassembled WGS sequence"/>
</dbReference>
<evidence type="ECO:0000256" key="5">
    <source>
        <dbReference type="ARBA" id="ARBA00023136"/>
    </source>
</evidence>
<organism evidence="7 8">
    <name type="scientific">Robertmurraya beringensis</name>
    <dbReference type="NCBI Taxonomy" id="641660"/>
    <lineage>
        <taxon>Bacteria</taxon>
        <taxon>Bacillati</taxon>
        <taxon>Bacillota</taxon>
        <taxon>Bacilli</taxon>
        <taxon>Bacillales</taxon>
        <taxon>Bacillaceae</taxon>
        <taxon>Robertmurraya</taxon>
    </lineage>
</organism>
<evidence type="ECO:0000313" key="7">
    <source>
        <dbReference type="EMBL" id="MFC0476470.1"/>
    </source>
</evidence>
<protein>
    <submittedName>
        <fullName evidence="7">Aromatic acid exporter family protein</fullName>
    </submittedName>
</protein>
<accession>A0ABV6KU92</accession>
<keyword evidence="3 6" id="KW-0812">Transmembrane</keyword>
<comment type="caution">
    <text evidence="7">The sequence shown here is derived from an EMBL/GenBank/DDBJ whole genome shotgun (WGS) entry which is preliminary data.</text>
</comment>
<sequence>MEFFRKYKFFGGRIVKTGIAVFLTALICDLLSWPPMFAVITAIVTIEPTAAHSIKKAFVRFPASALGAAFSVLFNFTFGDSPFTYMLVAVMTIIVCYKLQLHDGTLVAVLTGVAMISTVHDHFLSSFFVRLGTTGIGLTVSALVNFLVIKPNYSLTIQSKLHRYIIETGKLIELRGKEIVYQQPLHQDTKVKYERLWKDIETVETLCEYQKLEWKLHNFDRKDTKEFHYEYKKLGTLRQIIFHVANLMAIPPIDAPICKEKSVELMFSSIKHALHEKEYRMDEEHHQVVKKIRSIFKHCVQEDQMNQSHIALLYELLSINDLIEELHQIQLLKQKHQKLIQYKGVKAEM</sequence>
<keyword evidence="8" id="KW-1185">Reference proteome</keyword>
<feature type="transmembrane region" description="Helical" evidence="6">
    <location>
        <begin position="129"/>
        <end position="149"/>
    </location>
</feature>
<gene>
    <name evidence="7" type="ORF">ACFFHF_14755</name>
</gene>
<evidence type="ECO:0000256" key="6">
    <source>
        <dbReference type="SAM" id="Phobius"/>
    </source>
</evidence>
<feature type="transmembrane region" description="Helical" evidence="6">
    <location>
        <begin position="58"/>
        <end position="76"/>
    </location>
</feature>
<feature type="transmembrane region" description="Helical" evidence="6">
    <location>
        <begin position="82"/>
        <end position="99"/>
    </location>
</feature>